<protein>
    <submittedName>
        <fullName evidence="2">Uncharacterized protein</fullName>
    </submittedName>
</protein>
<keyword evidence="3" id="KW-1185">Reference proteome</keyword>
<dbReference type="AlphaFoldDB" id="A0AAF0PBF2"/>
<evidence type="ECO:0000313" key="3">
    <source>
        <dbReference type="Proteomes" id="UP001224926"/>
    </source>
</evidence>
<dbReference type="Proteomes" id="UP001224926">
    <property type="component" value="Chromosome"/>
</dbReference>
<proteinExistence type="predicted"/>
<dbReference type="EMBL" id="CP101873">
    <property type="protein sequence ID" value="WMT09008.1"/>
    <property type="molecule type" value="Genomic_DNA"/>
</dbReference>
<feature type="compositionally biased region" description="Polar residues" evidence="1">
    <location>
        <begin position="293"/>
        <end position="305"/>
    </location>
</feature>
<dbReference type="RefSeq" id="WP_136396854.1">
    <property type="nucleotide sequence ID" value="NZ_CP101873.1"/>
</dbReference>
<reference evidence="2 3" key="1">
    <citation type="submission" date="2022-07" db="EMBL/GenBank/DDBJ databases">
        <title>Two temperate virus in Haloterrigena jeotgali A29.</title>
        <authorList>
            <person name="Deng X."/>
        </authorList>
    </citation>
    <scope>NUCLEOTIDE SEQUENCE [LARGE SCALE GENOMIC DNA]</scope>
    <source>
        <strain evidence="2 3">A29</strain>
    </source>
</reference>
<accession>A0AAF0PBF2</accession>
<gene>
    <name evidence="2" type="ORF">NP511_05095</name>
</gene>
<name>A0AAF0PBF2_9EURY</name>
<feature type="region of interest" description="Disordered" evidence="1">
    <location>
        <begin position="284"/>
        <end position="308"/>
    </location>
</feature>
<sequence>MAELIDNPKREVPRVHGYTHTNHEAVKDGASPNREPIYYKISRSRWRRVESAHDARKRIEQKLQNRPETIAVWVTTNSNDEKQISVNIYDNGEVTTPNRTVQQIEDAIPSTITGVAGRGTMMEDSVRDIPVSVERISTKSATPRLQDDEPNYYWSDWDEIPAGSACKVALYDDSVRIGFGTGTLCTPIYHNGTTKMLTAGHNITAPGISAQTEWLAGKPPKDESDLVPDETRLTGSPGPDTFDAATLGLESDTQVTYELARGNGMTANDIVGSISEDKLKDIEDDGTMDGESFQRQGSRTGTSSGFGIDKIGSDGFVTTLDQDETDQGDSGGPYHLAISPMRASHLVGSDMILSPAEPTSHIAGVHQGNFVDGKYTAATSMYRIEEEFGVTV</sequence>
<evidence type="ECO:0000313" key="2">
    <source>
        <dbReference type="EMBL" id="WMT09008.1"/>
    </source>
</evidence>
<evidence type="ECO:0000256" key="1">
    <source>
        <dbReference type="SAM" id="MobiDB-lite"/>
    </source>
</evidence>
<organism evidence="2 3">
    <name type="scientific">Natrinema thermotolerans</name>
    <dbReference type="NCBI Taxonomy" id="121872"/>
    <lineage>
        <taxon>Archaea</taxon>
        <taxon>Methanobacteriati</taxon>
        <taxon>Methanobacteriota</taxon>
        <taxon>Stenosarchaea group</taxon>
        <taxon>Halobacteria</taxon>
        <taxon>Halobacteriales</taxon>
        <taxon>Natrialbaceae</taxon>
        <taxon>Natrinema</taxon>
    </lineage>
</organism>
<dbReference type="GeneID" id="39860985"/>
<feature type="compositionally biased region" description="Basic and acidic residues" evidence="1">
    <location>
        <begin position="219"/>
        <end position="232"/>
    </location>
</feature>
<feature type="region of interest" description="Disordered" evidence="1">
    <location>
        <begin position="217"/>
        <end position="240"/>
    </location>
</feature>